<keyword evidence="7 14" id="KW-0812">Transmembrane</keyword>
<evidence type="ECO:0000256" key="2">
    <source>
        <dbReference type="ARBA" id="ARBA00005182"/>
    </source>
</evidence>
<keyword evidence="8" id="KW-0016">Alginate biosynthesis</keyword>
<feature type="transmembrane region" description="Helical" evidence="14">
    <location>
        <begin position="7"/>
        <end position="25"/>
    </location>
</feature>
<dbReference type="AlphaFoldDB" id="A0A3A3GBG6"/>
<evidence type="ECO:0000256" key="13">
    <source>
        <dbReference type="PIRNR" id="PIRNR016636"/>
    </source>
</evidence>
<evidence type="ECO:0000256" key="7">
    <source>
        <dbReference type="ARBA" id="ARBA00022692"/>
    </source>
</evidence>
<evidence type="ECO:0000256" key="11">
    <source>
        <dbReference type="ARBA" id="ARBA00023315"/>
    </source>
</evidence>
<organism evidence="15 16">
    <name type="scientific">Noviherbaspirillum saxi</name>
    <dbReference type="NCBI Taxonomy" id="2320863"/>
    <lineage>
        <taxon>Bacteria</taxon>
        <taxon>Pseudomonadati</taxon>
        <taxon>Pseudomonadota</taxon>
        <taxon>Betaproteobacteria</taxon>
        <taxon>Burkholderiales</taxon>
        <taxon>Oxalobacteraceae</taxon>
        <taxon>Noviherbaspirillum</taxon>
    </lineage>
</organism>
<keyword evidence="11 13" id="KW-0012">Acyltransferase</keyword>
<dbReference type="Pfam" id="PF03062">
    <property type="entry name" value="MBOAT"/>
    <property type="match status" value="1"/>
</dbReference>
<dbReference type="EMBL" id="QYUO01000001">
    <property type="protein sequence ID" value="RJF98239.1"/>
    <property type="molecule type" value="Genomic_DNA"/>
</dbReference>
<dbReference type="InterPro" id="IPR028362">
    <property type="entry name" value="AlgI"/>
</dbReference>
<dbReference type="PIRSF" id="PIRSF016636">
    <property type="entry name" value="AlgI_DltB"/>
    <property type="match status" value="1"/>
</dbReference>
<evidence type="ECO:0000313" key="16">
    <source>
        <dbReference type="Proteomes" id="UP000265955"/>
    </source>
</evidence>
<keyword evidence="16" id="KW-1185">Reference proteome</keyword>
<evidence type="ECO:0000256" key="8">
    <source>
        <dbReference type="ARBA" id="ARBA00022841"/>
    </source>
</evidence>
<gene>
    <name evidence="15" type="ORF">D3871_06735</name>
</gene>
<feature type="transmembrane region" description="Helical" evidence="14">
    <location>
        <begin position="440"/>
        <end position="463"/>
    </location>
</feature>
<name>A0A3A3GBG6_9BURK</name>
<dbReference type="GO" id="GO:0042121">
    <property type="term" value="P:alginic acid biosynthetic process"/>
    <property type="evidence" value="ECO:0007669"/>
    <property type="project" value="UniProtKB-KW"/>
</dbReference>
<evidence type="ECO:0000256" key="9">
    <source>
        <dbReference type="ARBA" id="ARBA00022989"/>
    </source>
</evidence>
<evidence type="ECO:0000256" key="14">
    <source>
        <dbReference type="SAM" id="Phobius"/>
    </source>
</evidence>
<keyword evidence="9 14" id="KW-1133">Transmembrane helix</keyword>
<comment type="similarity">
    <text evidence="3 13">Belongs to the membrane-bound acyltransferase family.</text>
</comment>
<feature type="transmembrane region" description="Helical" evidence="14">
    <location>
        <begin position="400"/>
        <end position="419"/>
    </location>
</feature>
<comment type="caution">
    <text evidence="15">The sequence shown here is derived from an EMBL/GenBank/DDBJ whole genome shotgun (WGS) entry which is preliminary data.</text>
</comment>
<dbReference type="PANTHER" id="PTHR13285">
    <property type="entry name" value="ACYLTRANSFERASE"/>
    <property type="match status" value="1"/>
</dbReference>
<dbReference type="InterPro" id="IPR024194">
    <property type="entry name" value="Ac/AlaTfrase_AlgI/DltB"/>
</dbReference>
<dbReference type="OrthoDB" id="139172at2"/>
<feature type="transmembrane region" description="Helical" evidence="14">
    <location>
        <begin position="301"/>
        <end position="318"/>
    </location>
</feature>
<evidence type="ECO:0000256" key="12">
    <source>
        <dbReference type="ARBA" id="ARBA00031030"/>
    </source>
</evidence>
<keyword evidence="6 13" id="KW-0808">Transferase</keyword>
<evidence type="ECO:0000256" key="3">
    <source>
        <dbReference type="ARBA" id="ARBA00010323"/>
    </source>
</evidence>
<evidence type="ECO:0000256" key="6">
    <source>
        <dbReference type="ARBA" id="ARBA00022679"/>
    </source>
</evidence>
<feature type="transmembrane region" description="Helical" evidence="14">
    <location>
        <begin position="354"/>
        <end position="371"/>
    </location>
</feature>
<feature type="transmembrane region" description="Helical" evidence="14">
    <location>
        <begin position="115"/>
        <end position="135"/>
    </location>
</feature>
<dbReference type="PIRSF" id="PIRSF500217">
    <property type="entry name" value="AlgI"/>
    <property type="match status" value="1"/>
</dbReference>
<comment type="subcellular location">
    <subcellularLocation>
        <location evidence="1">Cell membrane</location>
        <topology evidence="1">Multi-pass membrane protein</topology>
    </subcellularLocation>
</comment>
<dbReference type="GO" id="GO:0005886">
    <property type="term" value="C:plasma membrane"/>
    <property type="evidence" value="ECO:0007669"/>
    <property type="project" value="UniProtKB-SubCell"/>
</dbReference>
<keyword evidence="5 13" id="KW-1003">Cell membrane</keyword>
<evidence type="ECO:0000313" key="15">
    <source>
        <dbReference type="EMBL" id="RJF98239.1"/>
    </source>
</evidence>
<feature type="transmembrane region" description="Helical" evidence="14">
    <location>
        <begin position="72"/>
        <end position="95"/>
    </location>
</feature>
<comment type="pathway">
    <text evidence="2">Glycan biosynthesis; alginate biosynthesis.</text>
</comment>
<dbReference type="InterPro" id="IPR051085">
    <property type="entry name" value="MB_O-acyltransferase"/>
</dbReference>
<dbReference type="InterPro" id="IPR004299">
    <property type="entry name" value="MBOAT_fam"/>
</dbReference>
<feature type="transmembrane region" description="Helical" evidence="14">
    <location>
        <begin position="45"/>
        <end position="63"/>
    </location>
</feature>
<dbReference type="PANTHER" id="PTHR13285:SF23">
    <property type="entry name" value="TEICHOIC ACID D-ALANYLTRANSFERASE"/>
    <property type="match status" value="1"/>
</dbReference>
<evidence type="ECO:0000256" key="4">
    <source>
        <dbReference type="ARBA" id="ARBA00016084"/>
    </source>
</evidence>
<evidence type="ECO:0000256" key="10">
    <source>
        <dbReference type="ARBA" id="ARBA00023136"/>
    </source>
</evidence>
<keyword evidence="10 13" id="KW-0472">Membrane</keyword>
<accession>A0A3A3GBG6</accession>
<sequence length="471" mass="53178">MVFSSATFLFYFFPVFLILYYVLPWKNPVLLVASLVFYAWGEPRFVPLLMFSAVLNYGVGYAMSRFAAQKKALLWFGIAANLIFLMYYKYIGFFVSVLNEAVSLFSSPIKLPEVILPLGISFFTFQGVSYLIDVYRGDVGAQKSFWNFAMYKAMFPQLIAGPIVRYKQIAHEVDHRDITNARVLAGLQQFIIGLAQKVLIANTVALPADSIFAVPPDQLSTTSAWIGIACYSIQILYDFAGYSNMAIGIGHMIGFSYPPNFNRPYSSTSVTEFWRRWHISLSSWFRDYLYIPLGGNRISAARTYVNLAMVFLLCGLWHGAAWTFIIWGAWHGVLLVIERMGLGRLLERMPQTIAQIYTLLVVMIGWVFFRANDVPYALRFLEVMFGKASADATHPWQMDFGPAAAVALLAGVLIATWRFPEEKVKGRDVRPRMRTVMSSMPLRVAGAVSAFVLCVASLAAGTYNPFIYFRF</sequence>
<evidence type="ECO:0000256" key="1">
    <source>
        <dbReference type="ARBA" id="ARBA00004651"/>
    </source>
</evidence>
<dbReference type="GO" id="GO:0016746">
    <property type="term" value="F:acyltransferase activity"/>
    <property type="evidence" value="ECO:0007669"/>
    <property type="project" value="UniProtKB-KW"/>
</dbReference>
<evidence type="ECO:0000256" key="5">
    <source>
        <dbReference type="ARBA" id="ARBA00022475"/>
    </source>
</evidence>
<reference evidence="16" key="1">
    <citation type="submission" date="2018-09" db="EMBL/GenBank/DDBJ databases">
        <authorList>
            <person name="Zhu H."/>
        </authorList>
    </citation>
    <scope>NUCLEOTIDE SEQUENCE [LARGE SCALE GENOMIC DNA]</scope>
    <source>
        <strain evidence="16">K1R23-30</strain>
    </source>
</reference>
<protein>
    <recommendedName>
        <fullName evidence="4">Probable alginate O-acetylase AlgI</fullName>
    </recommendedName>
    <alternativeName>
        <fullName evidence="12">Alginate biosynthesis protein AlgI</fullName>
    </alternativeName>
</protein>
<dbReference type="Proteomes" id="UP000265955">
    <property type="component" value="Unassembled WGS sequence"/>
</dbReference>
<proteinExistence type="inferred from homology"/>
<dbReference type="RefSeq" id="WP_119768195.1">
    <property type="nucleotide sequence ID" value="NZ_QYUO01000001.1"/>
</dbReference>